<name>A0A1B2I8C3_9BACT</name>
<evidence type="ECO:0000313" key="6">
    <source>
        <dbReference type="EMBL" id="ANZ46248.1"/>
    </source>
</evidence>
<evidence type="ECO:0000256" key="2">
    <source>
        <dbReference type="ARBA" id="ARBA00022857"/>
    </source>
</evidence>
<comment type="catalytic activity">
    <reaction evidence="4">
        <text>L-proline + NADP(+) = (S)-1-pyrroline-5-carboxylate + NADPH + 2 H(+)</text>
        <dbReference type="Rhea" id="RHEA:14109"/>
        <dbReference type="ChEBI" id="CHEBI:15378"/>
        <dbReference type="ChEBI" id="CHEBI:17388"/>
        <dbReference type="ChEBI" id="CHEBI:57783"/>
        <dbReference type="ChEBI" id="CHEBI:58349"/>
        <dbReference type="ChEBI" id="CHEBI:60039"/>
        <dbReference type="EC" id="1.5.1.2"/>
    </reaction>
</comment>
<keyword evidence="2 4" id="KW-0521">NADP</keyword>
<keyword evidence="7" id="KW-1185">Reference proteome</keyword>
<keyword evidence="3 4" id="KW-0560">Oxidoreductase</keyword>
<keyword evidence="4" id="KW-0963">Cytoplasm</keyword>
<dbReference type="KEGG" id="cpor:BED41_14745"/>
<dbReference type="SUPFAM" id="SSF51735">
    <property type="entry name" value="NAD(P)-binding Rossmann-fold domains"/>
    <property type="match status" value="1"/>
</dbReference>
<dbReference type="GeneID" id="83059103"/>
<dbReference type="EC" id="1.5.1.2" evidence="4"/>
<proteinExistence type="inferred from homology"/>
<evidence type="ECO:0000256" key="5">
    <source>
        <dbReference type="PIRSR" id="PIRSR000193-1"/>
    </source>
</evidence>
<dbReference type="InterPro" id="IPR036291">
    <property type="entry name" value="NAD(P)-bd_dom_sf"/>
</dbReference>
<dbReference type="InterPro" id="IPR029036">
    <property type="entry name" value="P5CR_dimer"/>
</dbReference>
<dbReference type="Gene3D" id="3.40.50.720">
    <property type="entry name" value="NAD(P)-binding Rossmann-like Domain"/>
    <property type="match status" value="1"/>
</dbReference>
<keyword evidence="4" id="KW-0028">Amino-acid biosynthesis</keyword>
<dbReference type="Pfam" id="PF14748">
    <property type="entry name" value="P5CR_dimer"/>
    <property type="match status" value="1"/>
</dbReference>
<dbReference type="InterPro" id="IPR008927">
    <property type="entry name" value="6-PGluconate_DH-like_C_sf"/>
</dbReference>
<dbReference type="InterPro" id="IPR000304">
    <property type="entry name" value="Pyrroline-COOH_reductase"/>
</dbReference>
<comment type="pathway">
    <text evidence="4">Amino-acid biosynthesis; L-proline biosynthesis; L-proline from L-glutamate 5-semialdehyde: step 1/1.</text>
</comment>
<accession>A0A1B2I8C3</accession>
<dbReference type="RefSeq" id="WP_066748041.1">
    <property type="nucleotide sequence ID" value="NZ_CALCLR010000097.1"/>
</dbReference>
<evidence type="ECO:0000256" key="1">
    <source>
        <dbReference type="ARBA" id="ARBA00005525"/>
    </source>
</evidence>
<reference evidence="6" key="1">
    <citation type="submission" date="2016-08" db="EMBL/GenBank/DDBJ databases">
        <title>Complete genome of Cloacibacillus porcorum.</title>
        <authorList>
            <person name="Looft T."/>
            <person name="Bayles D.O."/>
            <person name="Alt D.P."/>
        </authorList>
    </citation>
    <scope>NUCLEOTIDE SEQUENCE [LARGE SCALE GENOMIC DNA]</scope>
    <source>
        <strain evidence="6">CL-84</strain>
    </source>
</reference>
<organism evidence="6 7">
    <name type="scientific">Cloacibacillus porcorum</name>
    <dbReference type="NCBI Taxonomy" id="1197717"/>
    <lineage>
        <taxon>Bacteria</taxon>
        <taxon>Thermotogati</taxon>
        <taxon>Synergistota</taxon>
        <taxon>Synergistia</taxon>
        <taxon>Synergistales</taxon>
        <taxon>Synergistaceae</taxon>
        <taxon>Cloacibacillus</taxon>
    </lineage>
</organism>
<dbReference type="GO" id="GO:0004735">
    <property type="term" value="F:pyrroline-5-carboxylate reductase activity"/>
    <property type="evidence" value="ECO:0007669"/>
    <property type="project" value="UniProtKB-UniRule"/>
</dbReference>
<dbReference type="InterPro" id="IPR028939">
    <property type="entry name" value="P5C_Rdtase_cat_N"/>
</dbReference>
<evidence type="ECO:0000256" key="4">
    <source>
        <dbReference type="HAMAP-Rule" id="MF_01925"/>
    </source>
</evidence>
<dbReference type="OrthoDB" id="3239at2"/>
<dbReference type="GO" id="GO:0005737">
    <property type="term" value="C:cytoplasm"/>
    <property type="evidence" value="ECO:0007669"/>
    <property type="project" value="UniProtKB-SubCell"/>
</dbReference>
<dbReference type="GO" id="GO:0055129">
    <property type="term" value="P:L-proline biosynthetic process"/>
    <property type="evidence" value="ECO:0007669"/>
    <property type="project" value="UniProtKB-UniRule"/>
</dbReference>
<dbReference type="STRING" id="1197717.BED41_14745"/>
<evidence type="ECO:0000256" key="3">
    <source>
        <dbReference type="ARBA" id="ARBA00023002"/>
    </source>
</evidence>
<dbReference type="PIRSF" id="PIRSF000193">
    <property type="entry name" value="Pyrrol-5-carb_rd"/>
    <property type="match status" value="1"/>
</dbReference>
<feature type="binding site" evidence="5">
    <location>
        <position position="55"/>
    </location>
    <ligand>
        <name>NADPH</name>
        <dbReference type="ChEBI" id="CHEBI:57783"/>
    </ligand>
</feature>
<dbReference type="PANTHER" id="PTHR11645:SF0">
    <property type="entry name" value="PYRROLINE-5-CARBOXYLATE REDUCTASE 3"/>
    <property type="match status" value="1"/>
</dbReference>
<dbReference type="EMBL" id="CP016757">
    <property type="protein sequence ID" value="ANZ46248.1"/>
    <property type="molecule type" value="Genomic_DNA"/>
</dbReference>
<comment type="similarity">
    <text evidence="1 4">Belongs to the pyrroline-5-carboxylate reductase family.</text>
</comment>
<dbReference type="PANTHER" id="PTHR11645">
    <property type="entry name" value="PYRROLINE-5-CARBOXYLATE REDUCTASE"/>
    <property type="match status" value="1"/>
</dbReference>
<dbReference type="UniPathway" id="UPA00098">
    <property type="reaction ID" value="UER00361"/>
</dbReference>
<dbReference type="HAMAP" id="MF_01925">
    <property type="entry name" value="P5C_reductase"/>
    <property type="match status" value="1"/>
</dbReference>
<evidence type="ECO:0000313" key="7">
    <source>
        <dbReference type="Proteomes" id="UP000093044"/>
    </source>
</evidence>
<dbReference type="Pfam" id="PF03807">
    <property type="entry name" value="F420_oxidored"/>
    <property type="match status" value="1"/>
</dbReference>
<comment type="subcellular location">
    <subcellularLocation>
        <location evidence="4">Cytoplasm</location>
    </subcellularLocation>
</comment>
<comment type="catalytic activity">
    <reaction evidence="4">
        <text>L-proline + NAD(+) = (S)-1-pyrroline-5-carboxylate + NADH + 2 H(+)</text>
        <dbReference type="Rhea" id="RHEA:14105"/>
        <dbReference type="ChEBI" id="CHEBI:15378"/>
        <dbReference type="ChEBI" id="CHEBI:17388"/>
        <dbReference type="ChEBI" id="CHEBI:57540"/>
        <dbReference type="ChEBI" id="CHEBI:57945"/>
        <dbReference type="ChEBI" id="CHEBI:60039"/>
        <dbReference type="EC" id="1.5.1.2"/>
    </reaction>
</comment>
<dbReference type="AlphaFoldDB" id="A0A1B2I8C3"/>
<sequence>MRISFIGAGHITELLINHLVSDVMFEADDLTISDPDGNRCAELKRRFGVSVAADNCEAVSRSDFTFVCVQPHIVRKVIDELKDTCLRGRILISVSAGISTGLYRSELPDAVVARILPNPPSGIGEGAIPVTISGNADGEQVESIMKLVGLFGKSFIVPEDKIDIFTSLTSPAPVLTFFETMIDASVLCGLDRETSSAMVFQTVMGCLKMWEKNGFNLNELIVKSCTPAGTSVESLRVMDQMNFRAAVKESYRAAWERSKGFNKEN</sequence>
<dbReference type="SUPFAM" id="SSF48179">
    <property type="entry name" value="6-phosphogluconate dehydrogenase C-terminal domain-like"/>
    <property type="match status" value="1"/>
</dbReference>
<keyword evidence="4" id="KW-0641">Proline biosynthesis</keyword>
<comment type="function">
    <text evidence="4">Catalyzes the reduction of 1-pyrroline-5-carboxylate (PCA) to L-proline.</text>
</comment>
<dbReference type="Proteomes" id="UP000093044">
    <property type="component" value="Chromosome"/>
</dbReference>
<dbReference type="Gene3D" id="1.10.3730.10">
    <property type="entry name" value="ProC C-terminal domain-like"/>
    <property type="match status" value="1"/>
</dbReference>
<gene>
    <name evidence="4" type="primary">proC</name>
    <name evidence="6" type="ORF">BED41_14745</name>
</gene>
<protein>
    <recommendedName>
        <fullName evidence="4">Pyrroline-5-carboxylate reductase</fullName>
        <shortName evidence="4">P5C reductase</shortName>
        <shortName evidence="4">P5CR</shortName>
        <ecNumber evidence="4">1.5.1.2</ecNumber>
    </recommendedName>
    <alternativeName>
        <fullName evidence="4">PCA reductase</fullName>
    </alternativeName>
</protein>